<evidence type="ECO:0000256" key="2">
    <source>
        <dbReference type="ARBA" id="ARBA00008046"/>
    </source>
</evidence>
<dbReference type="InterPro" id="IPR040049">
    <property type="entry name" value="Ribosomal_mS25/mL61"/>
</dbReference>
<dbReference type="Pfam" id="PF05047">
    <property type="entry name" value="L51_S25_CI-B8"/>
    <property type="match status" value="1"/>
</dbReference>
<comment type="similarity">
    <text evidence="2">Belongs to the mitochondrion-specific ribosomal protein mS25 family.</text>
</comment>
<evidence type="ECO:0000256" key="5">
    <source>
        <dbReference type="ARBA" id="ARBA00023274"/>
    </source>
</evidence>
<accession>A0A1J1IN09</accession>
<organism evidence="9 10">
    <name type="scientific">Clunio marinus</name>
    <dbReference type="NCBI Taxonomy" id="568069"/>
    <lineage>
        <taxon>Eukaryota</taxon>
        <taxon>Metazoa</taxon>
        <taxon>Ecdysozoa</taxon>
        <taxon>Arthropoda</taxon>
        <taxon>Hexapoda</taxon>
        <taxon>Insecta</taxon>
        <taxon>Pterygota</taxon>
        <taxon>Neoptera</taxon>
        <taxon>Endopterygota</taxon>
        <taxon>Diptera</taxon>
        <taxon>Nematocera</taxon>
        <taxon>Chironomoidea</taxon>
        <taxon>Chironomidae</taxon>
        <taxon>Clunio</taxon>
    </lineage>
</organism>
<keyword evidence="5" id="KW-0687">Ribonucleoprotein</keyword>
<evidence type="ECO:0000256" key="4">
    <source>
        <dbReference type="ARBA" id="ARBA00023128"/>
    </source>
</evidence>
<dbReference type="OrthoDB" id="5919182at2759"/>
<dbReference type="PANTHER" id="PTHR13274">
    <property type="entry name" value="MITOCHONDRIAL RIBOSOMAL PROTEIN S25"/>
    <property type="match status" value="1"/>
</dbReference>
<dbReference type="PANTHER" id="PTHR13274:SF2">
    <property type="entry name" value="SMALL RIBOSOMAL SUBUNIT PROTEIN MS25"/>
    <property type="match status" value="1"/>
</dbReference>
<evidence type="ECO:0000259" key="8">
    <source>
        <dbReference type="SMART" id="SM00916"/>
    </source>
</evidence>
<keyword evidence="4" id="KW-0496">Mitochondrion</keyword>
<proteinExistence type="inferred from homology"/>
<dbReference type="Proteomes" id="UP000183832">
    <property type="component" value="Unassembled WGS sequence"/>
</dbReference>
<gene>
    <name evidence="9" type="ORF">CLUMA_CG014351</name>
</gene>
<evidence type="ECO:0000313" key="9">
    <source>
        <dbReference type="EMBL" id="CRL01623.1"/>
    </source>
</evidence>
<dbReference type="FunFam" id="3.40.30.10:FF:000247">
    <property type="entry name" value="28S ribosomal protein S25, mitochondrial"/>
    <property type="match status" value="1"/>
</dbReference>
<evidence type="ECO:0000256" key="3">
    <source>
        <dbReference type="ARBA" id="ARBA00022980"/>
    </source>
</evidence>
<sequence length="168" mass="19014">MPFMVGKAPIRRTLRYLESGKLVLKDKIKIFSINYNTYGNHHKGARSFVFWNLPQLQYKNKAVQVVTFRNITPSPFIKCYYDDGKQILIDIDSRTNDEILSHLIKVVGKSLDTLEAEAIAAEKKDNPANFGVGCARSCMCEIPGQVPCPGVLPLPFHMRGKHRHANKN</sequence>
<dbReference type="EMBL" id="CVRI01000055">
    <property type="protein sequence ID" value="CRL01623.1"/>
    <property type="molecule type" value="Genomic_DNA"/>
</dbReference>
<keyword evidence="10" id="KW-1185">Reference proteome</keyword>
<dbReference type="Gene3D" id="3.40.30.10">
    <property type="entry name" value="Glutaredoxin"/>
    <property type="match status" value="1"/>
</dbReference>
<evidence type="ECO:0000256" key="1">
    <source>
        <dbReference type="ARBA" id="ARBA00004173"/>
    </source>
</evidence>
<dbReference type="GO" id="GO:0003735">
    <property type="term" value="F:structural constituent of ribosome"/>
    <property type="evidence" value="ECO:0007669"/>
    <property type="project" value="InterPro"/>
</dbReference>
<dbReference type="STRING" id="568069.A0A1J1IN09"/>
<dbReference type="GO" id="GO:0005840">
    <property type="term" value="C:ribosome"/>
    <property type="evidence" value="ECO:0007669"/>
    <property type="project" value="UniProtKB-KW"/>
</dbReference>
<comment type="subcellular location">
    <subcellularLocation>
        <location evidence="1">Mitochondrion</location>
    </subcellularLocation>
</comment>
<name>A0A1J1IN09_9DIPT</name>
<dbReference type="SUPFAM" id="SSF52833">
    <property type="entry name" value="Thioredoxin-like"/>
    <property type="match status" value="1"/>
</dbReference>
<reference evidence="9 10" key="1">
    <citation type="submission" date="2015-04" db="EMBL/GenBank/DDBJ databases">
        <authorList>
            <person name="Syromyatnikov M.Y."/>
            <person name="Popov V.N."/>
        </authorList>
    </citation>
    <scope>NUCLEOTIDE SEQUENCE [LARGE SCALE GENOMIC DNA]</scope>
</reference>
<feature type="domain" description="Ribosomal protein/NADH dehydrogenase" evidence="8">
    <location>
        <begin position="37"/>
        <end position="110"/>
    </location>
</feature>
<dbReference type="InterPro" id="IPR007741">
    <property type="entry name" value="Ribosomal_mL43/mS25/NADH_DH"/>
</dbReference>
<dbReference type="AlphaFoldDB" id="A0A1J1IN09"/>
<dbReference type="SMART" id="SM00916">
    <property type="entry name" value="L51_S25_CI-B8"/>
    <property type="match status" value="1"/>
</dbReference>
<dbReference type="GO" id="GO:0005739">
    <property type="term" value="C:mitochondrion"/>
    <property type="evidence" value="ECO:0007669"/>
    <property type="project" value="UniProtKB-SubCell"/>
</dbReference>
<protein>
    <recommendedName>
        <fullName evidence="6">Small ribosomal subunit protein mS25</fullName>
    </recommendedName>
    <alternativeName>
        <fullName evidence="7">28S ribosomal protein S25, mitochondrial</fullName>
    </alternativeName>
</protein>
<dbReference type="GO" id="GO:1990904">
    <property type="term" value="C:ribonucleoprotein complex"/>
    <property type="evidence" value="ECO:0007669"/>
    <property type="project" value="UniProtKB-KW"/>
</dbReference>
<keyword evidence="3" id="KW-0689">Ribosomal protein</keyword>
<dbReference type="InterPro" id="IPR036249">
    <property type="entry name" value="Thioredoxin-like_sf"/>
</dbReference>
<evidence type="ECO:0000313" key="10">
    <source>
        <dbReference type="Proteomes" id="UP000183832"/>
    </source>
</evidence>
<evidence type="ECO:0000256" key="7">
    <source>
        <dbReference type="ARBA" id="ARBA00035369"/>
    </source>
</evidence>
<evidence type="ECO:0000256" key="6">
    <source>
        <dbReference type="ARBA" id="ARBA00035139"/>
    </source>
</evidence>